<feature type="domain" description="C3H1-type" evidence="2">
    <location>
        <begin position="141"/>
        <end position="164"/>
    </location>
</feature>
<keyword evidence="1" id="KW-0862">Zinc</keyword>
<feature type="domain" description="C3H1-type" evidence="2">
    <location>
        <begin position="41"/>
        <end position="71"/>
    </location>
</feature>
<dbReference type="AlphaFoldDB" id="A0A0S4JR88"/>
<evidence type="ECO:0000313" key="3">
    <source>
        <dbReference type="EMBL" id="CUG91838.1"/>
    </source>
</evidence>
<dbReference type="PANTHER" id="PTHR37562">
    <property type="entry name" value="C3H1-TYPE DOMAIN-CONTAINING PROTEIN-RELATED"/>
    <property type="match status" value="1"/>
</dbReference>
<sequence length="266" mass="29879">MKFVPSINNTSLFEVFDPQFKYVKEIPASLIRHLPPARLNITRLVFCRNYVPGQAESCNMGDGCKFVHADVDAESLESHPIHVKYSWRHEDVCTYARLPAGDVLRVTAPNNRPPVEEIASERVLVTRGSLRYRNPEAVHYHCMHYHQHRMCNRGERCNFIHVVHVDPNVVGDFKRAPAVQVVVDAEVMDVLPDSGRRSSLDTEGPQTVGATMSADGCVTPRVDLTKDDEPLSKQSLCVKATACSVASRAFHHNPYCPQSAFRTWVS</sequence>
<gene>
    <name evidence="3" type="ORF">BSAL_34385</name>
</gene>
<feature type="zinc finger region" description="C3H1-type" evidence="1">
    <location>
        <begin position="141"/>
        <end position="164"/>
    </location>
</feature>
<keyword evidence="1" id="KW-0863">Zinc-finger</keyword>
<evidence type="ECO:0000313" key="4">
    <source>
        <dbReference type="Proteomes" id="UP000051952"/>
    </source>
</evidence>
<evidence type="ECO:0000259" key="2">
    <source>
        <dbReference type="PROSITE" id="PS50103"/>
    </source>
</evidence>
<protein>
    <submittedName>
        <fullName evidence="3">Zinc finger protein, putative</fullName>
    </submittedName>
</protein>
<dbReference type="EMBL" id="CYKH01001974">
    <property type="protein sequence ID" value="CUG91838.1"/>
    <property type="molecule type" value="Genomic_DNA"/>
</dbReference>
<keyword evidence="1" id="KW-0479">Metal-binding</keyword>
<dbReference type="VEuPathDB" id="TriTrypDB:BSAL_34385"/>
<dbReference type="PROSITE" id="PS50103">
    <property type="entry name" value="ZF_C3H1"/>
    <property type="match status" value="2"/>
</dbReference>
<accession>A0A0S4JR88</accession>
<proteinExistence type="predicted"/>
<feature type="zinc finger region" description="C3H1-type" evidence="1">
    <location>
        <begin position="41"/>
        <end position="71"/>
    </location>
</feature>
<dbReference type="OrthoDB" id="273228at2759"/>
<keyword evidence="4" id="KW-1185">Reference proteome</keyword>
<dbReference type="PANTHER" id="PTHR37562:SF5">
    <property type="entry name" value="C3H1-TYPE DOMAIN-CONTAINING PROTEIN"/>
    <property type="match status" value="1"/>
</dbReference>
<dbReference type="GO" id="GO:0008270">
    <property type="term" value="F:zinc ion binding"/>
    <property type="evidence" value="ECO:0007669"/>
    <property type="project" value="UniProtKB-KW"/>
</dbReference>
<name>A0A0S4JR88_BODSA</name>
<dbReference type="Proteomes" id="UP000051952">
    <property type="component" value="Unassembled WGS sequence"/>
</dbReference>
<evidence type="ECO:0000256" key="1">
    <source>
        <dbReference type="PROSITE-ProRule" id="PRU00723"/>
    </source>
</evidence>
<organism evidence="3 4">
    <name type="scientific">Bodo saltans</name>
    <name type="common">Flagellated protozoan</name>
    <dbReference type="NCBI Taxonomy" id="75058"/>
    <lineage>
        <taxon>Eukaryota</taxon>
        <taxon>Discoba</taxon>
        <taxon>Euglenozoa</taxon>
        <taxon>Kinetoplastea</taxon>
        <taxon>Metakinetoplastina</taxon>
        <taxon>Eubodonida</taxon>
        <taxon>Bodonidae</taxon>
        <taxon>Bodo</taxon>
    </lineage>
</organism>
<dbReference type="InterPro" id="IPR000571">
    <property type="entry name" value="Znf_CCCH"/>
</dbReference>
<reference evidence="4" key="1">
    <citation type="submission" date="2015-09" db="EMBL/GenBank/DDBJ databases">
        <authorList>
            <consortium name="Pathogen Informatics"/>
        </authorList>
    </citation>
    <scope>NUCLEOTIDE SEQUENCE [LARGE SCALE GENOMIC DNA]</scope>
    <source>
        <strain evidence="4">Lake Konstanz</strain>
    </source>
</reference>